<dbReference type="InterPro" id="IPR017970">
    <property type="entry name" value="Homeobox_CS"/>
</dbReference>
<dbReference type="GO" id="GO:0000976">
    <property type="term" value="F:transcription cis-regulatory region binding"/>
    <property type="evidence" value="ECO:0007669"/>
    <property type="project" value="UniProtKB-ARBA"/>
</dbReference>
<name>A0AAD7LXN8_QUISA</name>
<dbReference type="InterPro" id="IPR001356">
    <property type="entry name" value="HD"/>
</dbReference>
<feature type="domain" description="Homeobox" evidence="14">
    <location>
        <begin position="29"/>
        <end position="89"/>
    </location>
</feature>
<feature type="compositionally biased region" description="Polar residues" evidence="13">
    <location>
        <begin position="150"/>
        <end position="165"/>
    </location>
</feature>
<dbReference type="GO" id="GO:0005634">
    <property type="term" value="C:nucleus"/>
    <property type="evidence" value="ECO:0007669"/>
    <property type="project" value="UniProtKB-SubCell"/>
</dbReference>
<dbReference type="GO" id="GO:0009737">
    <property type="term" value="P:response to abscisic acid"/>
    <property type="evidence" value="ECO:0007669"/>
    <property type="project" value="UniProtKB-ARBA"/>
</dbReference>
<evidence type="ECO:0000256" key="6">
    <source>
        <dbReference type="ARBA" id="ARBA00023242"/>
    </source>
</evidence>
<evidence type="ECO:0000256" key="8">
    <source>
        <dbReference type="ARBA" id="ARBA00058361"/>
    </source>
</evidence>
<evidence type="ECO:0000256" key="3">
    <source>
        <dbReference type="ARBA" id="ARBA00023125"/>
    </source>
</evidence>
<dbReference type="PANTHER" id="PTHR24326:SF620">
    <property type="entry name" value="HOMEOBOX-LEUCINE ZIPPER PROTEIN"/>
    <property type="match status" value="1"/>
</dbReference>
<comment type="function">
    <text evidence="8">Probable transcription activator that may act as growth regulators in response to water deficit.</text>
</comment>
<keyword evidence="4 9" id="KW-0371">Homeobox</keyword>
<dbReference type="GO" id="GO:0000981">
    <property type="term" value="F:DNA-binding transcription factor activity, RNA polymerase II-specific"/>
    <property type="evidence" value="ECO:0007669"/>
    <property type="project" value="UniProtKB-UniRule"/>
</dbReference>
<reference evidence="15" key="1">
    <citation type="journal article" date="2023" name="Science">
        <title>Elucidation of the pathway for biosynthesis of saponin adjuvants from the soapbark tree.</title>
        <authorList>
            <person name="Reed J."/>
            <person name="Orme A."/>
            <person name="El-Demerdash A."/>
            <person name="Owen C."/>
            <person name="Martin L.B.B."/>
            <person name="Misra R.C."/>
            <person name="Kikuchi S."/>
            <person name="Rejzek M."/>
            <person name="Martin A.C."/>
            <person name="Harkess A."/>
            <person name="Leebens-Mack J."/>
            <person name="Louveau T."/>
            <person name="Stephenson M.J."/>
            <person name="Osbourn A."/>
        </authorList>
    </citation>
    <scope>NUCLEOTIDE SEQUENCE</scope>
    <source>
        <strain evidence="15">S10</strain>
    </source>
</reference>
<dbReference type="PRINTS" id="PR00031">
    <property type="entry name" value="HTHREPRESSR"/>
</dbReference>
<accession>A0AAD7LXN8</accession>
<sequence length="234" mass="27776">MESTEYMQTSKENGSFTCPQPNQTPKKKKNKIENKRRFSDEQIRSLECIFESETKLEPRKKVLLARELGLQPRQIAIWFQNRRARWKSKRLEQEYRNLKDDYDNLASKFESLKKEKESLHIEFQMLNNLMETSHDEDKEIKVEKEKETDGYTNWGSETKQSCSNNELEDRGALDSDVEKRNKDKYFEDKGHQLLRMSEHINGPLAYLEKWYSTVNLGGGFDQSCSNSQWFDFCT</sequence>
<organism evidence="15 16">
    <name type="scientific">Quillaja saponaria</name>
    <name type="common">Soap bark tree</name>
    <dbReference type="NCBI Taxonomy" id="32244"/>
    <lineage>
        <taxon>Eukaryota</taxon>
        <taxon>Viridiplantae</taxon>
        <taxon>Streptophyta</taxon>
        <taxon>Embryophyta</taxon>
        <taxon>Tracheophyta</taxon>
        <taxon>Spermatophyta</taxon>
        <taxon>Magnoliopsida</taxon>
        <taxon>eudicotyledons</taxon>
        <taxon>Gunneridae</taxon>
        <taxon>Pentapetalae</taxon>
        <taxon>rosids</taxon>
        <taxon>fabids</taxon>
        <taxon>Fabales</taxon>
        <taxon>Quillajaceae</taxon>
        <taxon>Quillaja</taxon>
    </lineage>
</organism>
<feature type="DNA-binding region" description="Homeobox" evidence="9">
    <location>
        <begin position="31"/>
        <end position="90"/>
    </location>
</feature>
<evidence type="ECO:0000256" key="5">
    <source>
        <dbReference type="ARBA" id="ARBA00023163"/>
    </source>
</evidence>
<dbReference type="Gene3D" id="1.10.10.60">
    <property type="entry name" value="Homeodomain-like"/>
    <property type="match status" value="1"/>
</dbReference>
<evidence type="ECO:0000256" key="10">
    <source>
        <dbReference type="RuleBase" id="RU000682"/>
    </source>
</evidence>
<dbReference type="InterPro" id="IPR003106">
    <property type="entry name" value="Leu_zip_homeo"/>
</dbReference>
<feature type="compositionally biased region" description="Polar residues" evidence="13">
    <location>
        <begin position="1"/>
        <end position="24"/>
    </location>
</feature>
<keyword evidence="16" id="KW-1185">Reference proteome</keyword>
<feature type="coiled-coil region" evidence="12">
    <location>
        <begin position="81"/>
        <end position="122"/>
    </location>
</feature>
<evidence type="ECO:0000256" key="4">
    <source>
        <dbReference type="ARBA" id="ARBA00023155"/>
    </source>
</evidence>
<evidence type="ECO:0000256" key="11">
    <source>
        <dbReference type="RuleBase" id="RU369038"/>
    </source>
</evidence>
<dbReference type="Pfam" id="PF00046">
    <property type="entry name" value="Homeodomain"/>
    <property type="match status" value="1"/>
</dbReference>
<comment type="similarity">
    <text evidence="7 11">Belongs to the HD-ZIP homeobox family. Class I subfamily.</text>
</comment>
<evidence type="ECO:0000313" key="15">
    <source>
        <dbReference type="EMBL" id="KAJ7965281.1"/>
    </source>
</evidence>
<evidence type="ECO:0000256" key="9">
    <source>
        <dbReference type="PROSITE-ProRule" id="PRU00108"/>
    </source>
</evidence>
<dbReference type="GO" id="GO:0045893">
    <property type="term" value="P:positive regulation of DNA-templated transcription"/>
    <property type="evidence" value="ECO:0007669"/>
    <property type="project" value="TreeGrafter"/>
</dbReference>
<dbReference type="InterPro" id="IPR009057">
    <property type="entry name" value="Homeodomain-like_sf"/>
</dbReference>
<dbReference type="EMBL" id="JARAOO010000006">
    <property type="protein sequence ID" value="KAJ7965281.1"/>
    <property type="molecule type" value="Genomic_DNA"/>
</dbReference>
<feature type="region of interest" description="Disordered" evidence="13">
    <location>
        <begin position="1"/>
        <end position="36"/>
    </location>
</feature>
<dbReference type="PANTHER" id="PTHR24326">
    <property type="entry name" value="HOMEOBOX-LEUCINE ZIPPER PROTEIN"/>
    <property type="match status" value="1"/>
</dbReference>
<dbReference type="SMART" id="SM00389">
    <property type="entry name" value="HOX"/>
    <property type="match status" value="1"/>
</dbReference>
<comment type="caution">
    <text evidence="15">The sequence shown here is derived from an EMBL/GenBank/DDBJ whole genome shotgun (WGS) entry which is preliminary data.</text>
</comment>
<keyword evidence="6 9" id="KW-0539">Nucleus</keyword>
<dbReference type="Pfam" id="PF02183">
    <property type="entry name" value="HALZ"/>
    <property type="match status" value="1"/>
</dbReference>
<dbReference type="GO" id="GO:0009414">
    <property type="term" value="P:response to water deprivation"/>
    <property type="evidence" value="ECO:0007669"/>
    <property type="project" value="UniProtKB-ARBA"/>
</dbReference>
<evidence type="ECO:0000313" key="16">
    <source>
        <dbReference type="Proteomes" id="UP001163823"/>
    </source>
</evidence>
<keyword evidence="2 11" id="KW-0805">Transcription regulation</keyword>
<keyword evidence="3 9" id="KW-0238">DNA-binding</keyword>
<evidence type="ECO:0000256" key="7">
    <source>
        <dbReference type="ARBA" id="ARBA00025748"/>
    </source>
</evidence>
<evidence type="ECO:0000256" key="1">
    <source>
        <dbReference type="ARBA" id="ARBA00004123"/>
    </source>
</evidence>
<evidence type="ECO:0000256" key="2">
    <source>
        <dbReference type="ARBA" id="ARBA00023015"/>
    </source>
</evidence>
<dbReference type="InterPro" id="IPR000047">
    <property type="entry name" value="HTH_motif"/>
</dbReference>
<dbReference type="FunFam" id="1.10.10.60:FF:000293">
    <property type="entry name" value="Homeobox-leucine zipper protein ATHB-7"/>
    <property type="match status" value="1"/>
</dbReference>
<evidence type="ECO:0000256" key="12">
    <source>
        <dbReference type="SAM" id="Coils"/>
    </source>
</evidence>
<gene>
    <name evidence="15" type="ORF">O6P43_014950</name>
</gene>
<evidence type="ECO:0000259" key="14">
    <source>
        <dbReference type="PROSITE" id="PS50071"/>
    </source>
</evidence>
<dbReference type="Proteomes" id="UP001163823">
    <property type="component" value="Chromosome 6"/>
</dbReference>
<feature type="region of interest" description="Disordered" evidence="13">
    <location>
        <begin position="148"/>
        <end position="174"/>
    </location>
</feature>
<dbReference type="PROSITE" id="PS50071">
    <property type="entry name" value="HOMEOBOX_2"/>
    <property type="match status" value="1"/>
</dbReference>
<dbReference type="PROSITE" id="PS00027">
    <property type="entry name" value="HOMEOBOX_1"/>
    <property type="match status" value="1"/>
</dbReference>
<dbReference type="SUPFAM" id="SSF46689">
    <property type="entry name" value="Homeodomain-like"/>
    <property type="match status" value="1"/>
</dbReference>
<dbReference type="KEGG" id="qsa:O6P43_014950"/>
<evidence type="ECO:0000256" key="13">
    <source>
        <dbReference type="SAM" id="MobiDB-lite"/>
    </source>
</evidence>
<keyword evidence="12" id="KW-0175">Coiled coil</keyword>
<dbReference type="AlphaFoldDB" id="A0AAD7LXN8"/>
<dbReference type="InterPro" id="IPR045224">
    <property type="entry name" value="HDZip_class_I_plant"/>
</dbReference>
<comment type="subcellular location">
    <subcellularLocation>
        <location evidence="1 9 10">Nucleus</location>
    </subcellularLocation>
</comment>
<keyword evidence="5 11" id="KW-0804">Transcription</keyword>
<dbReference type="CDD" id="cd00086">
    <property type="entry name" value="homeodomain"/>
    <property type="match status" value="1"/>
</dbReference>
<protein>
    <recommendedName>
        <fullName evidence="11">Homeobox-leucine zipper protein</fullName>
    </recommendedName>
    <alternativeName>
        <fullName evidence="11">HD-ZIP protein</fullName>
    </alternativeName>
    <alternativeName>
        <fullName evidence="11">Homeodomain transcription factor</fullName>
    </alternativeName>
</protein>
<comment type="function">
    <text evidence="11">Transcription factor.</text>
</comment>
<proteinExistence type="inferred from homology"/>